<accession>G0U1Y9</accession>
<evidence type="ECO:0000256" key="1">
    <source>
        <dbReference type="SAM" id="Phobius"/>
    </source>
</evidence>
<dbReference type="EMBL" id="HE573025">
    <property type="protein sequence ID" value="CCC50290.1"/>
    <property type="molecule type" value="Genomic_DNA"/>
</dbReference>
<dbReference type="VEuPathDB" id="TriTrypDB:TvY486_0901130"/>
<name>G0U1Y9_TRYVY</name>
<gene>
    <name evidence="2" type="ORF">TVY486_0901130</name>
</gene>
<proteinExistence type="predicted"/>
<dbReference type="AlphaFoldDB" id="G0U1Y9"/>
<reference evidence="2" key="1">
    <citation type="journal article" date="2012" name="Proc. Natl. Acad. Sci. U.S.A.">
        <title>Antigenic diversity is generated by distinct evolutionary mechanisms in African trypanosome species.</title>
        <authorList>
            <person name="Jackson A.P."/>
            <person name="Berry A."/>
            <person name="Aslett M."/>
            <person name="Allison H.C."/>
            <person name="Burton P."/>
            <person name="Vavrova-Anderson J."/>
            <person name="Brown R."/>
            <person name="Browne H."/>
            <person name="Corton N."/>
            <person name="Hauser H."/>
            <person name="Gamble J."/>
            <person name="Gilderthorp R."/>
            <person name="Marcello L."/>
            <person name="McQuillan J."/>
            <person name="Otto T.D."/>
            <person name="Quail M.A."/>
            <person name="Sanders M.J."/>
            <person name="van Tonder A."/>
            <person name="Ginger M.L."/>
            <person name="Field M.C."/>
            <person name="Barry J.D."/>
            <person name="Hertz-Fowler C."/>
            <person name="Berriman M."/>
        </authorList>
    </citation>
    <scope>NUCLEOTIDE SEQUENCE</scope>
    <source>
        <strain evidence="2">Y486</strain>
    </source>
</reference>
<feature type="transmembrane region" description="Helical" evidence="1">
    <location>
        <begin position="12"/>
        <end position="31"/>
    </location>
</feature>
<protein>
    <submittedName>
        <fullName evidence="2">Uncharacterized protein</fullName>
    </submittedName>
</protein>
<keyword evidence="1" id="KW-0472">Membrane</keyword>
<organism evidence="2">
    <name type="scientific">Trypanosoma vivax (strain Y486)</name>
    <dbReference type="NCBI Taxonomy" id="1055687"/>
    <lineage>
        <taxon>Eukaryota</taxon>
        <taxon>Discoba</taxon>
        <taxon>Euglenozoa</taxon>
        <taxon>Kinetoplastea</taxon>
        <taxon>Metakinetoplastina</taxon>
        <taxon>Trypanosomatida</taxon>
        <taxon>Trypanosomatidae</taxon>
        <taxon>Trypanosoma</taxon>
        <taxon>Duttonella</taxon>
    </lineage>
</organism>
<keyword evidence="1" id="KW-1133">Transmembrane helix</keyword>
<sequence>MVFFSFPSLSPVTFVIIIAIVVSLAFIYSATTSKLLSSCHRSGLRSGEMSYFHLRTFAPPPSLPLCVHVGPASLVVLPKVSTHLWIEATASDIFATHPLPPSLYEGIDEKGCSVCEYMCTCGRR</sequence>
<evidence type="ECO:0000313" key="2">
    <source>
        <dbReference type="EMBL" id="CCC50290.1"/>
    </source>
</evidence>
<keyword evidence="1" id="KW-0812">Transmembrane</keyword>